<dbReference type="RefSeq" id="WP_200342626.1">
    <property type="nucleotide sequence ID" value="NZ_NRRL01000084.1"/>
</dbReference>
<organism evidence="1 2">
    <name type="scientific">Rhodovibrio sodomensis</name>
    <dbReference type="NCBI Taxonomy" id="1088"/>
    <lineage>
        <taxon>Bacteria</taxon>
        <taxon>Pseudomonadati</taxon>
        <taxon>Pseudomonadota</taxon>
        <taxon>Alphaproteobacteria</taxon>
        <taxon>Rhodospirillales</taxon>
        <taxon>Rhodovibrionaceae</taxon>
        <taxon>Rhodovibrio</taxon>
    </lineage>
</organism>
<proteinExistence type="predicted"/>
<dbReference type="Proteomes" id="UP001296873">
    <property type="component" value="Unassembled WGS sequence"/>
</dbReference>
<evidence type="ECO:0000313" key="1">
    <source>
        <dbReference type="EMBL" id="MBK1670268.1"/>
    </source>
</evidence>
<gene>
    <name evidence="1" type="ORF">CKO28_19770</name>
</gene>
<evidence type="ECO:0000313" key="2">
    <source>
        <dbReference type="Proteomes" id="UP001296873"/>
    </source>
</evidence>
<accession>A0ABS1DKL6</accession>
<reference evidence="1 2" key="1">
    <citation type="journal article" date="2020" name="Microorganisms">
        <title>Osmotic Adaptation and Compatible Solute Biosynthesis of Phototrophic Bacteria as Revealed from Genome Analyses.</title>
        <authorList>
            <person name="Imhoff J.F."/>
            <person name="Rahn T."/>
            <person name="Kunzel S."/>
            <person name="Keller A."/>
            <person name="Neulinger S.C."/>
        </authorList>
    </citation>
    <scope>NUCLEOTIDE SEQUENCE [LARGE SCALE GENOMIC DNA]</scope>
    <source>
        <strain evidence="1 2">DSM 9895</strain>
    </source>
</reference>
<keyword evidence="2" id="KW-1185">Reference proteome</keyword>
<dbReference type="EMBL" id="NRRL01000084">
    <property type="protein sequence ID" value="MBK1670268.1"/>
    <property type="molecule type" value="Genomic_DNA"/>
</dbReference>
<comment type="caution">
    <text evidence="1">The sequence shown here is derived from an EMBL/GenBank/DDBJ whole genome shotgun (WGS) entry which is preliminary data.</text>
</comment>
<name>A0ABS1DKL6_9PROT</name>
<sequence>MPSEERYITFSDVEVAAAAQRFVRQRGEKMLGVTVRHVKPIANGDALDGVHVVGNNGIERVTLDLGLAELTAALLSDCFSKKIPIPRNADKQVQFTRGQFVLVLSISNETAPATA</sequence>
<protein>
    <submittedName>
        <fullName evidence="1">Uncharacterized protein</fullName>
    </submittedName>
</protein>